<accession>A0A1M6C632</accession>
<keyword evidence="2" id="KW-1133">Transmembrane helix</keyword>
<feature type="transmembrane region" description="Helical" evidence="2">
    <location>
        <begin position="192"/>
        <end position="214"/>
    </location>
</feature>
<dbReference type="EMBL" id="FQZH01000001">
    <property type="protein sequence ID" value="SHI56383.1"/>
    <property type="molecule type" value="Genomic_DNA"/>
</dbReference>
<keyword evidence="1" id="KW-0175">Coiled coil</keyword>
<proteinExistence type="predicted"/>
<keyword evidence="4" id="KW-1185">Reference proteome</keyword>
<dbReference type="SUPFAM" id="SSF48452">
    <property type="entry name" value="TPR-like"/>
    <property type="match status" value="1"/>
</dbReference>
<organism evidence="3 4">
    <name type="scientific">Flavobacterium haoranii</name>
    <dbReference type="NCBI Taxonomy" id="683124"/>
    <lineage>
        <taxon>Bacteria</taxon>
        <taxon>Pseudomonadati</taxon>
        <taxon>Bacteroidota</taxon>
        <taxon>Flavobacteriia</taxon>
        <taxon>Flavobacteriales</taxon>
        <taxon>Flavobacteriaceae</taxon>
        <taxon>Flavobacterium</taxon>
    </lineage>
</organism>
<feature type="coiled-coil region" evidence="1">
    <location>
        <begin position="147"/>
        <end position="174"/>
    </location>
</feature>
<dbReference type="Proteomes" id="UP000184232">
    <property type="component" value="Unassembled WGS sequence"/>
</dbReference>
<sequence length="383" mass="44535">MKKSEQIIKSLVLPVLEKDNNFNQLNLNDDFWKAFTSSILLYENDAKPIFKVVYELQLNDPERVIKKLTSVHASLIKELAELHVLEGSDEAIDILLANNSKLFIEQVNYFKTVKGVITKLERERIREELPKAYEKVTFEIPENDLEAAIKKTERENLKKKFKQWDEELETENSVHTSAYSKEKNFKQKNTKVIYLSWIKYAGVAAIFLIAFMIWQPTKQSNDKLFAEYTSDELIVQSIDYQKIKVSSESAGYVRGGGILLENLNKFETDLALEAIQLFKNNNFEKSKHILASLEPRDKNDQLVMFLAITQLKTNELNPAVSNFEYLSKSSNFEYPSEVKFYLALCYLKQNKKSKAKLLFNELIQSDDKYSKVSQEIVSNIRWF</sequence>
<dbReference type="RefSeq" id="WP_072780799.1">
    <property type="nucleotide sequence ID" value="NZ_FQZH01000001.1"/>
</dbReference>
<keyword evidence="2" id="KW-0472">Membrane</keyword>
<dbReference type="InterPro" id="IPR011990">
    <property type="entry name" value="TPR-like_helical_dom_sf"/>
</dbReference>
<dbReference type="OrthoDB" id="1360193at2"/>
<evidence type="ECO:0000313" key="4">
    <source>
        <dbReference type="Proteomes" id="UP000184232"/>
    </source>
</evidence>
<dbReference type="STRING" id="683124.SAMN05444337_0288"/>
<reference evidence="3 4" key="1">
    <citation type="submission" date="2016-11" db="EMBL/GenBank/DDBJ databases">
        <authorList>
            <person name="Jaros S."/>
            <person name="Januszkiewicz K."/>
            <person name="Wedrychowicz H."/>
        </authorList>
    </citation>
    <scope>NUCLEOTIDE SEQUENCE [LARGE SCALE GENOMIC DNA]</scope>
    <source>
        <strain evidence="3 4">DSM 22807</strain>
    </source>
</reference>
<name>A0A1M6C632_9FLAO</name>
<evidence type="ECO:0008006" key="5">
    <source>
        <dbReference type="Google" id="ProtNLM"/>
    </source>
</evidence>
<evidence type="ECO:0000256" key="2">
    <source>
        <dbReference type="SAM" id="Phobius"/>
    </source>
</evidence>
<gene>
    <name evidence="3" type="ORF">SAMN05444337_0288</name>
</gene>
<dbReference type="Gene3D" id="1.25.40.10">
    <property type="entry name" value="Tetratricopeptide repeat domain"/>
    <property type="match status" value="1"/>
</dbReference>
<protein>
    <recommendedName>
        <fullName evidence="5">Tetratricopeptide repeat-containing protein</fullName>
    </recommendedName>
</protein>
<evidence type="ECO:0000313" key="3">
    <source>
        <dbReference type="EMBL" id="SHI56383.1"/>
    </source>
</evidence>
<evidence type="ECO:0000256" key="1">
    <source>
        <dbReference type="SAM" id="Coils"/>
    </source>
</evidence>
<keyword evidence="2" id="KW-0812">Transmembrane</keyword>
<dbReference type="AlphaFoldDB" id="A0A1M6C632"/>